<evidence type="ECO:0000256" key="8">
    <source>
        <dbReference type="ARBA" id="ARBA00024040"/>
    </source>
</evidence>
<name>A0A445A9N6_ARAHY</name>
<evidence type="ECO:0000256" key="1">
    <source>
        <dbReference type="ARBA" id="ARBA00004123"/>
    </source>
</evidence>
<evidence type="ECO:0000256" key="6">
    <source>
        <dbReference type="ARBA" id="ARBA00023163"/>
    </source>
</evidence>
<dbReference type="InterPro" id="IPR001356">
    <property type="entry name" value="HD"/>
</dbReference>
<keyword evidence="2" id="KW-0217">Developmental protein</keyword>
<dbReference type="PANTHER" id="PTHR45940:SF6">
    <property type="entry name" value="WUSCHEL-RELATED HOMEOBOX 2"/>
    <property type="match status" value="1"/>
</dbReference>
<dbReference type="SMART" id="SM00389">
    <property type="entry name" value="HOX"/>
    <property type="match status" value="1"/>
</dbReference>
<dbReference type="PANTHER" id="PTHR45940">
    <property type="entry name" value="WUSCHEL-RELATED HOMEOBOX 1-RELATED"/>
    <property type="match status" value="1"/>
</dbReference>
<dbReference type="InterPro" id="IPR044555">
    <property type="entry name" value="WUSCHEL-like"/>
</dbReference>
<dbReference type="PROSITE" id="PS50071">
    <property type="entry name" value="HOMEOBOX_2"/>
    <property type="match status" value="1"/>
</dbReference>
<dbReference type="EMBL" id="SDMP01000013">
    <property type="protein sequence ID" value="RYR23129.1"/>
    <property type="molecule type" value="Genomic_DNA"/>
</dbReference>
<evidence type="ECO:0000256" key="5">
    <source>
        <dbReference type="ARBA" id="ARBA00023155"/>
    </source>
</evidence>
<keyword evidence="7 9" id="KW-0539">Nucleus</keyword>
<evidence type="ECO:0000256" key="4">
    <source>
        <dbReference type="ARBA" id="ARBA00023125"/>
    </source>
</evidence>
<evidence type="ECO:0000313" key="14">
    <source>
        <dbReference type="Proteomes" id="UP000289738"/>
    </source>
</evidence>
<reference evidence="13 14" key="1">
    <citation type="submission" date="2019-01" db="EMBL/GenBank/DDBJ databases">
        <title>Sequencing of cultivated peanut Arachis hypogaea provides insights into genome evolution and oil improvement.</title>
        <authorList>
            <person name="Chen X."/>
        </authorList>
    </citation>
    <scope>NUCLEOTIDE SEQUENCE [LARGE SCALE GENOMIC DNA]</scope>
    <source>
        <strain evidence="14">cv. Fuhuasheng</strain>
        <tissue evidence="13">Leaves</tissue>
    </source>
</reference>
<dbReference type="GO" id="GO:0005634">
    <property type="term" value="C:nucleus"/>
    <property type="evidence" value="ECO:0007669"/>
    <property type="project" value="UniProtKB-SubCell"/>
</dbReference>
<proteinExistence type="inferred from homology"/>
<accession>A0A445A9N6</accession>
<comment type="similarity">
    <text evidence="8">Belongs to the WUS homeobox family.</text>
</comment>
<keyword evidence="14" id="KW-1185">Reference proteome</keyword>
<dbReference type="AlphaFoldDB" id="A0A445A9N6"/>
<evidence type="ECO:0000256" key="10">
    <source>
        <dbReference type="RuleBase" id="RU000682"/>
    </source>
</evidence>
<evidence type="ECO:0000256" key="7">
    <source>
        <dbReference type="ARBA" id="ARBA00023242"/>
    </source>
</evidence>
<keyword evidence="3" id="KW-0805">Transcription regulation</keyword>
<evidence type="ECO:0000313" key="13">
    <source>
        <dbReference type="EMBL" id="RYR23129.1"/>
    </source>
</evidence>
<evidence type="ECO:0000256" key="9">
    <source>
        <dbReference type="PROSITE-ProRule" id="PRU00108"/>
    </source>
</evidence>
<dbReference type="Pfam" id="PF00046">
    <property type="entry name" value="Homeodomain"/>
    <property type="match status" value="1"/>
</dbReference>
<sequence>MEDGGSSRWNPTKEQISMLENLYKQGIRTPSAEEIQQITARLRAYGHIEGKNVFYWFQNHKARQRQKQKQHTLAYFNRSFLHHHHHQPAGMMRRIPDNNHSEEETMFDYDDDDKQQDRTLDLFPLHPTGILEGKKETQDNNNNNNMMTMMCSFMAPSSSSSSSLSTDDGHGYRHQQQQQLPFFDFFVTSGHGQGS</sequence>
<keyword evidence="6" id="KW-0804">Transcription</keyword>
<comment type="subcellular location">
    <subcellularLocation>
        <location evidence="1 9 10">Nucleus</location>
    </subcellularLocation>
</comment>
<protein>
    <recommendedName>
        <fullName evidence="12">Homeobox domain-containing protein</fullName>
    </recommendedName>
</protein>
<dbReference type="Gene3D" id="1.10.10.60">
    <property type="entry name" value="Homeodomain-like"/>
    <property type="match status" value="1"/>
</dbReference>
<dbReference type="Proteomes" id="UP000289738">
    <property type="component" value="Chromosome B03"/>
</dbReference>
<dbReference type="SUPFAM" id="SSF46689">
    <property type="entry name" value="Homeodomain-like"/>
    <property type="match status" value="1"/>
</dbReference>
<keyword evidence="5 9" id="KW-0371">Homeobox</keyword>
<keyword evidence="4 9" id="KW-0238">DNA-binding</keyword>
<dbReference type="GO" id="GO:0003700">
    <property type="term" value="F:DNA-binding transcription factor activity"/>
    <property type="evidence" value="ECO:0007669"/>
    <property type="project" value="InterPro"/>
</dbReference>
<evidence type="ECO:0000259" key="12">
    <source>
        <dbReference type="PROSITE" id="PS50071"/>
    </source>
</evidence>
<feature type="DNA-binding region" description="Homeobox" evidence="9">
    <location>
        <begin position="4"/>
        <end position="68"/>
    </location>
</feature>
<dbReference type="GO" id="GO:0099402">
    <property type="term" value="P:plant organ development"/>
    <property type="evidence" value="ECO:0007669"/>
    <property type="project" value="InterPro"/>
</dbReference>
<evidence type="ECO:0000256" key="2">
    <source>
        <dbReference type="ARBA" id="ARBA00022473"/>
    </source>
</evidence>
<dbReference type="STRING" id="3818.A0A445A9N6"/>
<feature type="region of interest" description="Disordered" evidence="11">
    <location>
        <begin position="153"/>
        <end position="174"/>
    </location>
</feature>
<feature type="domain" description="Homeobox" evidence="12">
    <location>
        <begin position="2"/>
        <end position="67"/>
    </location>
</feature>
<organism evidence="13 14">
    <name type="scientific">Arachis hypogaea</name>
    <name type="common">Peanut</name>
    <dbReference type="NCBI Taxonomy" id="3818"/>
    <lineage>
        <taxon>Eukaryota</taxon>
        <taxon>Viridiplantae</taxon>
        <taxon>Streptophyta</taxon>
        <taxon>Embryophyta</taxon>
        <taxon>Tracheophyta</taxon>
        <taxon>Spermatophyta</taxon>
        <taxon>Magnoliopsida</taxon>
        <taxon>eudicotyledons</taxon>
        <taxon>Gunneridae</taxon>
        <taxon>Pentapetalae</taxon>
        <taxon>rosids</taxon>
        <taxon>fabids</taxon>
        <taxon>Fabales</taxon>
        <taxon>Fabaceae</taxon>
        <taxon>Papilionoideae</taxon>
        <taxon>50 kb inversion clade</taxon>
        <taxon>dalbergioids sensu lato</taxon>
        <taxon>Dalbergieae</taxon>
        <taxon>Pterocarpus clade</taxon>
        <taxon>Arachis</taxon>
    </lineage>
</organism>
<comment type="caution">
    <text evidence="13">The sequence shown here is derived from an EMBL/GenBank/DDBJ whole genome shotgun (WGS) entry which is preliminary data.</text>
</comment>
<dbReference type="InterPro" id="IPR009057">
    <property type="entry name" value="Homeodomain-like_sf"/>
</dbReference>
<dbReference type="CDD" id="cd00086">
    <property type="entry name" value="homeodomain"/>
    <property type="match status" value="1"/>
</dbReference>
<evidence type="ECO:0000256" key="11">
    <source>
        <dbReference type="SAM" id="MobiDB-lite"/>
    </source>
</evidence>
<evidence type="ECO:0000256" key="3">
    <source>
        <dbReference type="ARBA" id="ARBA00023015"/>
    </source>
</evidence>
<dbReference type="GO" id="GO:0003677">
    <property type="term" value="F:DNA binding"/>
    <property type="evidence" value="ECO:0007669"/>
    <property type="project" value="UniProtKB-UniRule"/>
</dbReference>
<gene>
    <name evidence="13" type="ORF">Ahy_B03g068395</name>
</gene>
<dbReference type="FunFam" id="1.10.10.60:FF:000146">
    <property type="entry name" value="WUSCHEL-related homeobox 4"/>
    <property type="match status" value="1"/>
</dbReference>